<evidence type="ECO:0000313" key="4">
    <source>
        <dbReference type="EMBL" id="MFD1052686.1"/>
    </source>
</evidence>
<dbReference type="EMBL" id="JBHTKH010000001">
    <property type="protein sequence ID" value="MFD1052686.1"/>
    <property type="molecule type" value="Genomic_DNA"/>
</dbReference>
<reference evidence="5" key="1">
    <citation type="journal article" date="2019" name="Int. J. Syst. Evol. Microbiol.">
        <title>The Global Catalogue of Microorganisms (GCM) 10K type strain sequencing project: providing services to taxonomists for standard genome sequencing and annotation.</title>
        <authorList>
            <consortium name="The Broad Institute Genomics Platform"/>
            <consortium name="The Broad Institute Genome Sequencing Center for Infectious Disease"/>
            <person name="Wu L."/>
            <person name="Ma J."/>
        </authorList>
    </citation>
    <scope>NUCLEOTIDE SEQUENCE [LARGE SCALE GENOMIC DNA]</scope>
    <source>
        <strain evidence="5">CCUG 57508</strain>
    </source>
</reference>
<accession>A0ABW3MQ84</accession>
<dbReference type="InterPro" id="IPR018911">
    <property type="entry name" value="Gmad2_Ig-like_dom"/>
</dbReference>
<dbReference type="Pfam" id="PF10648">
    <property type="entry name" value="Gmad2"/>
    <property type="match status" value="1"/>
</dbReference>
<sequence>MNTDPRRPGGQTPDDEPVVIGAGLRPVEDRLRRALDSEARTISPGDRLGAILTEAHASESSGRRRHHRWFLPAAAAAAVVLVAGTVWAVNRPSSSTPPVAATSSTTGNPSSSRSSATPSTGPSSLPTQTASGPTQATTAPTSVVPPVTTPTSVPVYYLGPVRGGGGPVRLFREFVSTPVAAPVTPEGKALAALRLAMGSAPKGSQYRSAWTGVTPQSVTVGADSIRVRLSAGTSDDATLATEQLVWTVQAALGKSLPVRFELADGGQDVSPGHTASSTFNRPSDPIAVLEQVAPIWVDAPARNGVVKAGSTLTAKGVASTFEANVEWELLRDGGSFEKGFTTASEAAPARGSYTFSTKKALTAGSYVLRVFESSAKDGSVASEQRIPFAAR</sequence>
<dbReference type="Proteomes" id="UP001597046">
    <property type="component" value="Unassembled WGS sequence"/>
</dbReference>
<proteinExistence type="predicted"/>
<evidence type="ECO:0000313" key="5">
    <source>
        <dbReference type="Proteomes" id="UP001597046"/>
    </source>
</evidence>
<evidence type="ECO:0000256" key="2">
    <source>
        <dbReference type="SAM" id="Phobius"/>
    </source>
</evidence>
<comment type="caution">
    <text evidence="4">The sequence shown here is derived from an EMBL/GenBank/DDBJ whole genome shotgun (WGS) entry which is preliminary data.</text>
</comment>
<feature type="domain" description="Bacterial spore germination immunoglobulin-like" evidence="3">
    <location>
        <begin position="295"/>
        <end position="379"/>
    </location>
</feature>
<organism evidence="4 5">
    <name type="scientific">Terrabacter terrigena</name>
    <dbReference type="NCBI Taxonomy" id="574718"/>
    <lineage>
        <taxon>Bacteria</taxon>
        <taxon>Bacillati</taxon>
        <taxon>Actinomycetota</taxon>
        <taxon>Actinomycetes</taxon>
        <taxon>Micrococcales</taxon>
        <taxon>Intrasporangiaceae</taxon>
        <taxon>Terrabacter</taxon>
    </lineage>
</organism>
<evidence type="ECO:0000256" key="1">
    <source>
        <dbReference type="SAM" id="MobiDB-lite"/>
    </source>
</evidence>
<protein>
    <submittedName>
        <fullName evidence="4">Gmad2 immunoglobulin-like domain-containing protein</fullName>
    </submittedName>
</protein>
<gene>
    <name evidence="4" type="ORF">ACFQ2V_00085</name>
</gene>
<feature type="transmembrane region" description="Helical" evidence="2">
    <location>
        <begin position="69"/>
        <end position="89"/>
    </location>
</feature>
<name>A0ABW3MQ84_9MICO</name>
<feature type="region of interest" description="Disordered" evidence="1">
    <location>
        <begin position="90"/>
        <end position="146"/>
    </location>
</feature>
<keyword evidence="2" id="KW-0812">Transmembrane</keyword>
<keyword evidence="2" id="KW-1133">Transmembrane helix</keyword>
<keyword evidence="5" id="KW-1185">Reference proteome</keyword>
<dbReference type="RefSeq" id="WP_386049877.1">
    <property type="nucleotide sequence ID" value="NZ_JBHTKH010000001.1"/>
</dbReference>
<evidence type="ECO:0000259" key="3">
    <source>
        <dbReference type="Pfam" id="PF10648"/>
    </source>
</evidence>
<keyword evidence="2" id="KW-0472">Membrane</keyword>